<dbReference type="EMBL" id="UIDG01000223">
    <property type="protein sequence ID" value="SUS06574.1"/>
    <property type="molecule type" value="Genomic_DNA"/>
</dbReference>
<keyword evidence="5 6" id="KW-0472">Membrane</keyword>
<protein>
    <submittedName>
        <fullName evidence="8">Sugar phosphate permease</fullName>
    </submittedName>
</protein>
<reference evidence="8" key="1">
    <citation type="submission" date="2018-07" db="EMBL/GenBank/DDBJ databases">
        <authorList>
            <person name="Quirk P.G."/>
            <person name="Krulwich T.A."/>
        </authorList>
    </citation>
    <scope>NUCLEOTIDE SEQUENCE</scope>
</reference>
<evidence type="ECO:0000256" key="6">
    <source>
        <dbReference type="SAM" id="Phobius"/>
    </source>
</evidence>
<name>A0A380TFZ0_9ZZZZ</name>
<gene>
    <name evidence="8" type="ORF">DF3PB_30027</name>
</gene>
<evidence type="ECO:0000313" key="8">
    <source>
        <dbReference type="EMBL" id="SUS06574.1"/>
    </source>
</evidence>
<dbReference type="GO" id="GO:0022857">
    <property type="term" value="F:transmembrane transporter activity"/>
    <property type="evidence" value="ECO:0007669"/>
    <property type="project" value="InterPro"/>
</dbReference>
<feature type="transmembrane region" description="Helical" evidence="6">
    <location>
        <begin position="167"/>
        <end position="187"/>
    </location>
</feature>
<dbReference type="GO" id="GO:0005886">
    <property type="term" value="C:plasma membrane"/>
    <property type="evidence" value="ECO:0007669"/>
    <property type="project" value="TreeGrafter"/>
</dbReference>
<feature type="transmembrane region" description="Helical" evidence="6">
    <location>
        <begin position="390"/>
        <end position="410"/>
    </location>
</feature>
<feature type="transmembrane region" description="Helical" evidence="6">
    <location>
        <begin position="12"/>
        <end position="39"/>
    </location>
</feature>
<dbReference type="InterPro" id="IPR011701">
    <property type="entry name" value="MFS"/>
</dbReference>
<accession>A0A380TFZ0</accession>
<proteinExistence type="predicted"/>
<feature type="transmembrane region" description="Helical" evidence="6">
    <location>
        <begin position="360"/>
        <end position="384"/>
    </location>
</feature>
<dbReference type="InterPro" id="IPR020846">
    <property type="entry name" value="MFS_dom"/>
</dbReference>
<feature type="transmembrane region" description="Helical" evidence="6">
    <location>
        <begin position="51"/>
        <end position="72"/>
    </location>
</feature>
<sequence length="425" mass="46611">MPDSTSRIRWVRIIPAVFLMYTISYFDRVNIGLALPGIIQDLGITPSEAGLAGGIFFWGYTATFLAAGWLAPRFGARRMVLFSLIAWGAFAMLTGLVRNLQELIVVRFLLGAAEGPVWTSTSMLLAQWFLKSERARAFGLWNLCIPIGAMAAGPVSGLILAHWDWRTMLVVEGLPAWIWAIVWWRVIPNRMEDAAWLPEQERTQIATALAEEQSSLGTVETGSWHAALRHRVVWLLLGGFSLINMLNYGFTLWLPSAIQSVSSLGIASVGLLSAMPYVAGIAGLLVITRSSDRRQERRLHTGLPMILIGLLLLIGVTLMKHSVVGQMATFTLMGFFFYMYLPLIFTLLTEVLPRHVAIPGISFVGGIGNLFGGFLGPAMVGWLNGITADFVLAFILLAAGGMIGGFLVLATKAEPRIPPRTDRRI</sequence>
<feature type="transmembrane region" description="Helical" evidence="6">
    <location>
        <begin position="232"/>
        <end position="254"/>
    </location>
</feature>
<evidence type="ECO:0000256" key="3">
    <source>
        <dbReference type="ARBA" id="ARBA00022692"/>
    </source>
</evidence>
<keyword evidence="2" id="KW-0813">Transport</keyword>
<evidence type="ECO:0000256" key="4">
    <source>
        <dbReference type="ARBA" id="ARBA00022989"/>
    </source>
</evidence>
<feature type="transmembrane region" description="Helical" evidence="6">
    <location>
        <begin position="299"/>
        <end position="319"/>
    </location>
</feature>
<feature type="transmembrane region" description="Helical" evidence="6">
    <location>
        <begin position="104"/>
        <end position="126"/>
    </location>
</feature>
<dbReference type="SUPFAM" id="SSF103473">
    <property type="entry name" value="MFS general substrate transporter"/>
    <property type="match status" value="1"/>
</dbReference>
<dbReference type="PANTHER" id="PTHR43791:SF100">
    <property type="entry name" value="SUGAR TRANSPORTER"/>
    <property type="match status" value="1"/>
</dbReference>
<feature type="transmembrane region" description="Helical" evidence="6">
    <location>
        <begin position="138"/>
        <end position="161"/>
    </location>
</feature>
<dbReference type="Gene3D" id="1.20.1250.20">
    <property type="entry name" value="MFS general substrate transporter like domains"/>
    <property type="match status" value="2"/>
</dbReference>
<dbReference type="PANTHER" id="PTHR43791">
    <property type="entry name" value="PERMEASE-RELATED"/>
    <property type="match status" value="1"/>
</dbReference>
<evidence type="ECO:0000256" key="2">
    <source>
        <dbReference type="ARBA" id="ARBA00022448"/>
    </source>
</evidence>
<evidence type="ECO:0000256" key="1">
    <source>
        <dbReference type="ARBA" id="ARBA00004141"/>
    </source>
</evidence>
<feature type="transmembrane region" description="Helical" evidence="6">
    <location>
        <begin position="325"/>
        <end position="348"/>
    </location>
</feature>
<evidence type="ECO:0000259" key="7">
    <source>
        <dbReference type="PROSITE" id="PS50850"/>
    </source>
</evidence>
<feature type="domain" description="Major facilitator superfamily (MFS) profile" evidence="7">
    <location>
        <begin position="13"/>
        <end position="416"/>
    </location>
</feature>
<dbReference type="InterPro" id="IPR036259">
    <property type="entry name" value="MFS_trans_sf"/>
</dbReference>
<feature type="transmembrane region" description="Helical" evidence="6">
    <location>
        <begin position="79"/>
        <end position="98"/>
    </location>
</feature>
<dbReference type="InterPro" id="IPR000849">
    <property type="entry name" value="Sugar_P_transporter"/>
</dbReference>
<dbReference type="PROSITE" id="PS50850">
    <property type="entry name" value="MFS"/>
    <property type="match status" value="1"/>
</dbReference>
<evidence type="ECO:0000256" key="5">
    <source>
        <dbReference type="ARBA" id="ARBA00023136"/>
    </source>
</evidence>
<keyword evidence="4 6" id="KW-1133">Transmembrane helix</keyword>
<comment type="subcellular location">
    <subcellularLocation>
        <location evidence="1">Membrane</location>
        <topology evidence="1">Multi-pass membrane protein</topology>
    </subcellularLocation>
</comment>
<feature type="transmembrane region" description="Helical" evidence="6">
    <location>
        <begin position="266"/>
        <end position="287"/>
    </location>
</feature>
<dbReference type="AlphaFoldDB" id="A0A380TFZ0"/>
<keyword evidence="3 6" id="KW-0812">Transmembrane</keyword>
<organism evidence="8">
    <name type="scientific">metagenome</name>
    <dbReference type="NCBI Taxonomy" id="256318"/>
    <lineage>
        <taxon>unclassified sequences</taxon>
        <taxon>metagenomes</taxon>
    </lineage>
</organism>
<dbReference type="Pfam" id="PF07690">
    <property type="entry name" value="MFS_1"/>
    <property type="match status" value="1"/>
</dbReference>
<dbReference type="CDD" id="cd17319">
    <property type="entry name" value="MFS_ExuT_GudP_like"/>
    <property type="match status" value="1"/>
</dbReference>
<dbReference type="PIRSF" id="PIRSF002808">
    <property type="entry name" value="Hexose_phosphate_transp"/>
    <property type="match status" value="1"/>
</dbReference>